<feature type="region of interest" description="Disordered" evidence="1">
    <location>
        <begin position="664"/>
        <end position="750"/>
    </location>
</feature>
<dbReference type="STRING" id="1849047.A0A3D8QFU0"/>
<feature type="region of interest" description="Disordered" evidence="1">
    <location>
        <begin position="369"/>
        <end position="456"/>
    </location>
</feature>
<feature type="compositionally biased region" description="Polar residues" evidence="1">
    <location>
        <begin position="265"/>
        <end position="276"/>
    </location>
</feature>
<keyword evidence="3" id="KW-1185">Reference proteome</keyword>
<sequence length="876" mass="96796">MIDPISALGAASSVVGIASFGIQLSQALYQYISDARDYKLELNAIVNGVRSATDALEMIRDLLETENQHICQHGQPILFTEKALMFVQEQGDQSLLLFWRIENEITKRHGSEALEEHLARRLDEYHNPKTRNQGRTLQLDPDMTLSTKGRITWPLVLPKLKDYRTQLEQHQINLSLMLQVIQFASLQKTMKKRCRQEKSRQRENREKLIAQIQETAGKVHLPILGQDDIVDSASAPEAPESKKMHGLHRRARIGQDKDHSKSRESLNATSSATTARENLHQPPSGLSAMVYVTQIPGNNFEAVGENSMPNNGTKSRVVNTPMERDETPIMMATNPQLSGDDSSTESEVNFIQREPDYSTDLSSYAIQALPRTEKSPKTSSSNSKSEVGKAMVSDQSAVPTTSHSDPSWKKRDHDVQITSSDGSNPALHIGSPDTEDLAGDDKNSSRGINGANNGFPKSRLALRQLTTYSAYTMNTKKKPTHDGKNSDKFIQEHVSQDQIIERIEKLNKGPSALAKKLKLLREQQEQIDSLLTMMLKQEQDRDFIWLLAQFETSISRLSITRRPSSITAYLSREPAPSFRSSEPTFNLVQAHCPDGLNEKANVDINFAVKDARMSRKVWKPRWPKKEPPQFDPMSFPMSHRIVMSSSDPGEGETSGMLLYELSGEPAPLKPETLPPAEENNTGDETTLQGPIREEDLPNLRLEIVPPIQRREVHTGVRTVSEPPDEEAESPPVSLKRPKIEEVGDSPPLLPMAGESPLAFYSEGGSRGYAGAAEYKVAVDGSSSSSSLHVPSWPPPDVGYGGGPAAGIEPVAGQFSSREREDAPGSEEGKNGIPDLVQRLLDEWTPSAGLAGESESGEEGEEAGEEEVEEESGSDRN</sequence>
<name>A0A3D8QFU0_9HELO</name>
<feature type="compositionally biased region" description="Basic and acidic residues" evidence="1">
    <location>
        <begin position="253"/>
        <end position="264"/>
    </location>
</feature>
<accession>A0A3D8QFU0</accession>
<evidence type="ECO:0000313" key="2">
    <source>
        <dbReference type="EMBL" id="RDW60703.1"/>
    </source>
</evidence>
<feature type="compositionally biased region" description="Polar residues" evidence="1">
    <location>
        <begin position="393"/>
        <end position="405"/>
    </location>
</feature>
<feature type="compositionally biased region" description="Acidic residues" evidence="1">
    <location>
        <begin position="854"/>
        <end position="876"/>
    </location>
</feature>
<feature type="compositionally biased region" description="Basic and acidic residues" evidence="1">
    <location>
        <begin position="816"/>
        <end position="829"/>
    </location>
</feature>
<comment type="caution">
    <text evidence="2">The sequence shown here is derived from an EMBL/GenBank/DDBJ whole genome shotgun (WGS) entry which is preliminary data.</text>
</comment>
<dbReference type="OrthoDB" id="5431013at2759"/>
<dbReference type="Proteomes" id="UP000256645">
    <property type="component" value="Unassembled WGS sequence"/>
</dbReference>
<feature type="region of interest" description="Disordered" evidence="1">
    <location>
        <begin position="233"/>
        <end position="284"/>
    </location>
</feature>
<reference evidence="2 3" key="1">
    <citation type="journal article" date="2018" name="IMA Fungus">
        <title>IMA Genome-F 9: Draft genome sequence of Annulohypoxylon stygium, Aspergillus mulundensis, Berkeleyomyces basicola (syn. Thielaviopsis basicola), Ceratocystis smalleyi, two Cercospora beticola strains, Coleophoma cylindrospora, Fusarium fracticaudum, Phialophora cf. hyalina, and Morchella septimelata.</title>
        <authorList>
            <person name="Wingfield B.D."/>
            <person name="Bills G.F."/>
            <person name="Dong Y."/>
            <person name="Huang W."/>
            <person name="Nel W.J."/>
            <person name="Swalarsk-Parry B.S."/>
            <person name="Vaghefi N."/>
            <person name="Wilken P.M."/>
            <person name="An Z."/>
            <person name="de Beer Z.W."/>
            <person name="De Vos L."/>
            <person name="Chen L."/>
            <person name="Duong T.A."/>
            <person name="Gao Y."/>
            <person name="Hammerbacher A."/>
            <person name="Kikkert J.R."/>
            <person name="Li Y."/>
            <person name="Li H."/>
            <person name="Li K."/>
            <person name="Li Q."/>
            <person name="Liu X."/>
            <person name="Ma X."/>
            <person name="Naidoo K."/>
            <person name="Pethybridge S.J."/>
            <person name="Sun J."/>
            <person name="Steenkamp E.T."/>
            <person name="van der Nest M.A."/>
            <person name="van Wyk S."/>
            <person name="Wingfield M.J."/>
            <person name="Xiong C."/>
            <person name="Yue Q."/>
            <person name="Zhang X."/>
        </authorList>
    </citation>
    <scope>NUCLEOTIDE SEQUENCE [LARGE SCALE GENOMIC DNA]</scope>
    <source>
        <strain evidence="2 3">BP6252</strain>
    </source>
</reference>
<protein>
    <recommendedName>
        <fullName evidence="4">Fungal N-terminal domain-containing protein</fullName>
    </recommendedName>
</protein>
<evidence type="ECO:0000256" key="1">
    <source>
        <dbReference type="SAM" id="MobiDB-lite"/>
    </source>
</evidence>
<organism evidence="2 3">
    <name type="scientific">Coleophoma cylindrospora</name>
    <dbReference type="NCBI Taxonomy" id="1849047"/>
    <lineage>
        <taxon>Eukaryota</taxon>
        <taxon>Fungi</taxon>
        <taxon>Dikarya</taxon>
        <taxon>Ascomycota</taxon>
        <taxon>Pezizomycotina</taxon>
        <taxon>Leotiomycetes</taxon>
        <taxon>Helotiales</taxon>
        <taxon>Dermateaceae</taxon>
        <taxon>Coleophoma</taxon>
    </lineage>
</organism>
<dbReference type="AlphaFoldDB" id="A0A3D8QFU0"/>
<proteinExistence type="predicted"/>
<evidence type="ECO:0000313" key="3">
    <source>
        <dbReference type="Proteomes" id="UP000256645"/>
    </source>
</evidence>
<feature type="compositionally biased region" description="Polar residues" evidence="1">
    <location>
        <begin position="678"/>
        <end position="688"/>
    </location>
</feature>
<feature type="region of interest" description="Disordered" evidence="1">
    <location>
        <begin position="778"/>
        <end position="876"/>
    </location>
</feature>
<feature type="compositionally biased region" description="Basic and acidic residues" evidence="1">
    <location>
        <begin position="406"/>
        <end position="415"/>
    </location>
</feature>
<evidence type="ECO:0008006" key="4">
    <source>
        <dbReference type="Google" id="ProtNLM"/>
    </source>
</evidence>
<dbReference type="EMBL" id="PDLM01000015">
    <property type="protein sequence ID" value="RDW60703.1"/>
    <property type="molecule type" value="Genomic_DNA"/>
</dbReference>
<gene>
    <name evidence="2" type="ORF">BP6252_12086</name>
</gene>